<protein>
    <recommendedName>
        <fullName evidence="6">Myosin class II heavy chain</fullName>
    </recommendedName>
</protein>
<feature type="compositionally biased region" description="Polar residues" evidence="3">
    <location>
        <begin position="104"/>
        <end position="118"/>
    </location>
</feature>
<feature type="compositionally biased region" description="Polar residues" evidence="3">
    <location>
        <begin position="797"/>
        <end position="814"/>
    </location>
</feature>
<evidence type="ECO:0000313" key="4">
    <source>
        <dbReference type="EMBL" id="KAG4425353.1"/>
    </source>
</evidence>
<dbReference type="PANTHER" id="PTHR32083:SF0">
    <property type="entry name" value="CILIA AND FLAGELLA-ASSOCIATED PROTEIN 58"/>
    <property type="match status" value="1"/>
</dbReference>
<feature type="compositionally biased region" description="Basic and acidic residues" evidence="3">
    <location>
        <begin position="783"/>
        <end position="794"/>
    </location>
</feature>
<feature type="region of interest" description="Disordered" evidence="3">
    <location>
        <begin position="2166"/>
        <end position="2231"/>
    </location>
</feature>
<feature type="region of interest" description="Disordered" evidence="3">
    <location>
        <begin position="192"/>
        <end position="272"/>
    </location>
</feature>
<feature type="compositionally biased region" description="Low complexity" evidence="3">
    <location>
        <begin position="1172"/>
        <end position="1183"/>
    </location>
</feature>
<feature type="compositionally biased region" description="Basic residues" evidence="3">
    <location>
        <begin position="253"/>
        <end position="268"/>
    </location>
</feature>
<feature type="compositionally biased region" description="Basic and acidic residues" evidence="3">
    <location>
        <begin position="203"/>
        <end position="219"/>
    </location>
</feature>
<feature type="compositionally biased region" description="Polar residues" evidence="3">
    <location>
        <begin position="1276"/>
        <end position="1289"/>
    </location>
</feature>
<proteinExistence type="predicted"/>
<evidence type="ECO:0000313" key="5">
    <source>
        <dbReference type="Proteomes" id="UP000664132"/>
    </source>
</evidence>
<feature type="compositionally biased region" description="Pro residues" evidence="3">
    <location>
        <begin position="1204"/>
        <end position="1217"/>
    </location>
</feature>
<dbReference type="Proteomes" id="UP000664132">
    <property type="component" value="Unassembled WGS sequence"/>
</dbReference>
<keyword evidence="1 2" id="KW-0175">Coiled coil</keyword>
<comment type="caution">
    <text evidence="4">The sequence shown here is derived from an EMBL/GenBank/DDBJ whole genome shotgun (WGS) entry which is preliminary data.</text>
</comment>
<feature type="compositionally biased region" description="Low complexity" evidence="3">
    <location>
        <begin position="2172"/>
        <end position="2185"/>
    </location>
</feature>
<feature type="region of interest" description="Disordered" evidence="3">
    <location>
        <begin position="1415"/>
        <end position="1449"/>
    </location>
</feature>
<dbReference type="GO" id="GO:0005856">
    <property type="term" value="C:cytoskeleton"/>
    <property type="evidence" value="ECO:0007669"/>
    <property type="project" value="TreeGrafter"/>
</dbReference>
<feature type="region of interest" description="Disordered" evidence="3">
    <location>
        <begin position="495"/>
        <end position="544"/>
    </location>
</feature>
<feature type="compositionally biased region" description="Low complexity" evidence="3">
    <location>
        <begin position="94"/>
        <end position="103"/>
    </location>
</feature>
<name>A0A8H7WI11_9HELO</name>
<accession>A0A8H7WI11</accession>
<dbReference type="PANTHER" id="PTHR32083">
    <property type="entry name" value="CILIA AND FLAGELLA-ASSOCIATED PROTEIN 58-RELATED"/>
    <property type="match status" value="1"/>
</dbReference>
<dbReference type="EMBL" id="JAFJYH010000011">
    <property type="protein sequence ID" value="KAG4425353.1"/>
    <property type="molecule type" value="Genomic_DNA"/>
</dbReference>
<organism evidence="4 5">
    <name type="scientific">Cadophora malorum</name>
    <dbReference type="NCBI Taxonomy" id="108018"/>
    <lineage>
        <taxon>Eukaryota</taxon>
        <taxon>Fungi</taxon>
        <taxon>Dikarya</taxon>
        <taxon>Ascomycota</taxon>
        <taxon>Pezizomycotina</taxon>
        <taxon>Leotiomycetes</taxon>
        <taxon>Helotiales</taxon>
        <taxon>Ploettnerulaceae</taxon>
        <taxon>Cadophora</taxon>
    </lineage>
</organism>
<sequence>MRRSKNPLSRPKLTHPRLADIQTISSLQSSPPPAAAAEDGTGNNTPTEHLPARAESPAFSTSSTAEDDEGSSPVLPPLPQPTFRGRTFEPRSRTPPSGSPGSSHYYTASWGSPYQQPAGSLRTRSHGHSHTLSSEPSEDSPIRHLEFHTPFLRPAPTFTRLHTDPEFVSHDGLISAAVLANRARRPATGLTEDWIRQHTGGESAERNHWLSDDPGDSEHSSLSGSISGENRDWLGTDTDPRTPTLKTFLQSRQKAHNRPVRPRGHRRQLTTDTLTQEDFAEEFLDHSIPKMSLTDENDMGVAMEMNTPSPEVEVPPPPPPKEWRAAALPAPIQAPAKVPTPAPGPPRLKKKVPWRGKNILVLLPWDDERGQKGKAPTPMSEKDMAAMLKEWEQLGYDTSGFNLGPDVAEGDEGSQGQSRSPWPLVKDVMQDRTQRSFRVSIPNRKEWDDYVQELKEAKLRALGVSFGDEEPAPTISPAVSNMNSRRTSMQYPPLPFSPPVPTSSAASSHLTQHQNPFSPLLMPGAGMSTSQSSNPGSVASPASMHAHMQGKYNPRQSVSFTANEHPFGSPFQYPQQNSPGVWSPQQMLYQQGAARGGSPSLQNLGSLVSPASPFSQDGYFPQGGDVMSQMQQRQQLLQTQLAHQQQLQLQGGARASPRLQEVREIEGEDEPLSKSPSKTPEARLRNNPNDLQKEIDDAEYHLEEQMQRELEHDDYSPHSDKGEDKFPQKPVSGHTRNTSSMGLGASRYATEDSDGPVLHHPQPHSRGHSLSQRPFQDSEESAPESKRHLGKPDLSDIETNPSNLGTPVQSTDISGSGHDRSLSAASNPWADSDANQTESSTVPPRKGHKATMSTLNVAAKEFKFNPSNSFVPGQFSFNSNNFQSPINAFTAFAPPVSATSSHFSHGSMASSSKINVAAPAFTPGHKEFNFSASGPSFRPDAPAFTPLNATFADSVGSGSDGPRSSIFGNIDLSALGISKPSKKNKAIPIIRPDSSHSKEAENDDVEDKDGRITQGEGRIKRARGAKDDGDSVPLFAEASMPLGETTREQSPPKESLTVSTAPADKENSAPLEDTPAESSARTEESGKDFSPWEFQEKKQAEDFNAARPFTSRRYGSGLPAYGNYEPSEEEFAAHVQDPQKAKGHKKNVSSLSATAKPFEFKPGAFNFTFGQPSASVPAPSSLPSLPPSLPVSAGLSASRFARSPTPPIAEAPTPPESPETNMQPEERSQFQGALPQAESPPLYTGEQERDETFQEQSLEEIDEVMRLMNEAESAPRQESTVYHQPSPQRHINLPDPDNSSPIRLLPQHVMRSDAPSPSPRRFQALPGESRIFSRVNDDPFVADESPVHHLNNMDSLPPSEWDDVLSETEEAKLLPRAQFFDNHVNDLVGGLLSQRLEPLERTLENVQMSLDMMAARGQSTRRERRSISGALSDADDEDDDNARRSLSPRRDKKLDKIKAIITEALAAHQTSRPATATTSSGILPDSRNVLQVLEEMKEQFGQSMRLDLRGEDLRNIVEEAVERRMPASPRPVLDEAAISREAEYKAKIAELEERLMRFDSENTSRVADVEEKLLRADIRTEEETKSRRAAEDRLAEVQRLLRISSEEEVRLRESMDERELKIREIVDASDLKVRNVEEQRAKTTMRIALLEAAQDNAQKTQNDLQNRLSISDNDLREARLEAQRWQMEAERALDAAKRHSEDAEQANETNKELRHTMESLRTQMEESIRVREGMRGKLMDLQEDMARAAREISEENARRAKKEQELIARQEVLDARLQAEARTRERLELEIERLEGGEREGMRAVSDLKKLEAVVDDLRAENHAALKDSMRYKREFEEARESGLSEVQRTRHYMQVEIDTANNQVNVVREDLENQVLRARAEVDQIKLDADTAKVKSEMLLEEAESSKEKLLNDLKNKHADIIEDMQTQHERQLNNTVEDAQRHEQHLLERLSLSAAKTEHLQDRVSHLEEKLEIANQAAAAAATAAKTARSASIASPPTSTAHRPLANTNALSLPEKISPQALRESIMVLQEQLQAREQTIESLTTQLSTVDLDAPTKISKRDDEIMWLRELLSVRKGDLQDIVTALQSDRYDSERVRDAAIRLSANLQMEEQERERALNGGSALSNLPNIAASLRDVASPRVAQAVGPLAAAWGNWRKGRAVDVDGGAGSNSSTPSRNNSPGNQSFLSGLLTPPASTSARGGNAAGGEMSGLGGSGSGKGKQPTAFGSTGQRFTSAQLANRPRNISAQGQRGAAGPSRQSAGLRGSPAKSAKGSVSGSIAAGGGSRGMRGSMSNSSVNRGMGMGGMGMGMSGGVPTTPPMMRKSSYDADARAEDFSDAGFYDDESFAGEGEAEGDDVLDEDEEGEDADRDGGIGRGEGERALYA</sequence>
<feature type="region of interest" description="Disordered" evidence="3">
    <location>
        <begin position="2336"/>
        <end position="2386"/>
    </location>
</feature>
<evidence type="ECO:0000256" key="3">
    <source>
        <dbReference type="SAM" id="MobiDB-lite"/>
    </source>
</evidence>
<dbReference type="OrthoDB" id="1293114at2759"/>
<feature type="coiled-coil region" evidence="2">
    <location>
        <begin position="1633"/>
        <end position="1835"/>
    </location>
</feature>
<feature type="compositionally biased region" description="Gly residues" evidence="3">
    <location>
        <begin position="2205"/>
        <end position="2221"/>
    </location>
</feature>
<evidence type="ECO:0000256" key="2">
    <source>
        <dbReference type="SAM" id="Coils"/>
    </source>
</evidence>
<evidence type="ECO:0000256" key="1">
    <source>
        <dbReference type="ARBA" id="ARBA00023054"/>
    </source>
</evidence>
<reference evidence="4" key="1">
    <citation type="submission" date="2021-02" db="EMBL/GenBank/DDBJ databases">
        <title>Genome sequence Cadophora malorum strain M34.</title>
        <authorList>
            <person name="Stefanovic E."/>
            <person name="Vu D."/>
            <person name="Scully C."/>
            <person name="Dijksterhuis J."/>
            <person name="Roader J."/>
            <person name="Houbraken J."/>
        </authorList>
    </citation>
    <scope>NUCLEOTIDE SEQUENCE</scope>
    <source>
        <strain evidence="4">M34</strain>
    </source>
</reference>
<feature type="region of interest" description="Disordered" evidence="3">
    <location>
        <begin position="1169"/>
        <end position="1297"/>
    </location>
</feature>
<feature type="region of interest" description="Disordered" evidence="3">
    <location>
        <begin position="664"/>
        <end position="850"/>
    </location>
</feature>
<feature type="region of interest" description="Disordered" evidence="3">
    <location>
        <begin position="981"/>
        <end position="1148"/>
    </location>
</feature>
<evidence type="ECO:0008006" key="6">
    <source>
        <dbReference type="Google" id="ProtNLM"/>
    </source>
</evidence>
<feature type="compositionally biased region" description="Basic and acidic residues" evidence="3">
    <location>
        <begin position="691"/>
        <end position="727"/>
    </location>
</feature>
<feature type="region of interest" description="Disordered" evidence="3">
    <location>
        <begin position="2245"/>
        <end position="2304"/>
    </location>
</feature>
<feature type="region of interest" description="Disordered" evidence="3">
    <location>
        <begin position="1"/>
        <end position="144"/>
    </location>
</feature>
<gene>
    <name evidence="4" type="ORF">IFR04_001503</name>
</gene>
<feature type="coiled-coil region" evidence="2">
    <location>
        <begin position="1534"/>
        <end position="1561"/>
    </location>
</feature>
<feature type="compositionally biased region" description="Basic and acidic residues" evidence="3">
    <location>
        <begin position="2371"/>
        <end position="2386"/>
    </location>
</feature>
<feature type="compositionally biased region" description="Polar residues" evidence="3">
    <location>
        <begin position="527"/>
        <end position="537"/>
    </location>
</feature>
<keyword evidence="5" id="KW-1185">Reference proteome</keyword>
<feature type="compositionally biased region" description="Acidic residues" evidence="3">
    <location>
        <begin position="2342"/>
        <end position="2370"/>
    </location>
</feature>
<feature type="coiled-coil region" evidence="2">
    <location>
        <begin position="1862"/>
        <end position="1921"/>
    </location>
</feature>
<feature type="compositionally biased region" description="Low complexity" evidence="3">
    <location>
        <begin position="2290"/>
        <end position="2302"/>
    </location>
</feature>
<feature type="compositionally biased region" description="Polar residues" evidence="3">
    <location>
        <begin position="833"/>
        <end position="842"/>
    </location>
</feature>
<feature type="compositionally biased region" description="Basic and acidic residues" evidence="3">
    <location>
        <begin position="229"/>
        <end position="240"/>
    </location>
</feature>